<organism evidence="8 9">
    <name type="scientific">Camelus dromedarius</name>
    <name type="common">Dromedary</name>
    <name type="synonym">Arabian camel</name>
    <dbReference type="NCBI Taxonomy" id="9838"/>
    <lineage>
        <taxon>Eukaryota</taxon>
        <taxon>Metazoa</taxon>
        <taxon>Chordata</taxon>
        <taxon>Craniata</taxon>
        <taxon>Vertebrata</taxon>
        <taxon>Euteleostomi</taxon>
        <taxon>Mammalia</taxon>
        <taxon>Eutheria</taxon>
        <taxon>Laurasiatheria</taxon>
        <taxon>Artiodactyla</taxon>
        <taxon>Tylopoda</taxon>
        <taxon>Camelidae</taxon>
        <taxon>Camelus</taxon>
    </lineage>
</organism>
<comment type="similarity">
    <text evidence="2">Belongs to the urea transporter family.</text>
</comment>
<dbReference type="EMBL" id="JWIN03000030">
    <property type="protein sequence ID" value="KAB1256335.1"/>
    <property type="molecule type" value="Genomic_DNA"/>
</dbReference>
<keyword evidence="3" id="KW-1003">Cell membrane</keyword>
<evidence type="ECO:0000256" key="3">
    <source>
        <dbReference type="ARBA" id="ARBA00022475"/>
    </source>
</evidence>
<name>A0A5N4CBP3_CAMDR</name>
<reference evidence="8 9" key="1">
    <citation type="journal article" date="2019" name="Mol. Ecol. Resour.">
        <title>Improving Illumina assemblies with Hi-C and long reads: an example with the North African dromedary.</title>
        <authorList>
            <person name="Elbers J.P."/>
            <person name="Rogers M.F."/>
            <person name="Perelman P.L."/>
            <person name="Proskuryakova A.A."/>
            <person name="Serdyukova N.A."/>
            <person name="Johnson W.E."/>
            <person name="Horin P."/>
            <person name="Corander J."/>
            <person name="Murphy D."/>
            <person name="Burger P.A."/>
        </authorList>
    </citation>
    <scope>NUCLEOTIDE SEQUENCE [LARGE SCALE GENOMIC DNA]</scope>
    <source>
        <strain evidence="8">Drom800</strain>
        <tissue evidence="8">Blood</tissue>
    </source>
</reference>
<keyword evidence="5" id="KW-1133">Transmembrane helix</keyword>
<dbReference type="GO" id="GO:0005886">
    <property type="term" value="C:plasma membrane"/>
    <property type="evidence" value="ECO:0007669"/>
    <property type="project" value="UniProtKB-SubCell"/>
</dbReference>
<keyword evidence="9" id="KW-1185">Reference proteome</keyword>
<dbReference type="Gene3D" id="1.10.3430.10">
    <property type="entry name" value="Ammonium transporter AmtB like domains"/>
    <property type="match status" value="1"/>
</dbReference>
<proteinExistence type="inferred from homology"/>
<keyword evidence="6" id="KW-0472">Membrane</keyword>
<dbReference type="InterPro" id="IPR004937">
    <property type="entry name" value="Urea_transporter"/>
</dbReference>
<accession>A0A5N4CBP3</accession>
<dbReference type="GO" id="GO:0015204">
    <property type="term" value="F:urea transmembrane transporter activity"/>
    <property type="evidence" value="ECO:0007669"/>
    <property type="project" value="InterPro"/>
</dbReference>
<comment type="catalytic activity">
    <reaction evidence="7">
        <text>urea(in) = urea(out)</text>
        <dbReference type="Rhea" id="RHEA:32799"/>
        <dbReference type="ChEBI" id="CHEBI:16199"/>
    </reaction>
</comment>
<evidence type="ECO:0000256" key="6">
    <source>
        <dbReference type="ARBA" id="ARBA00023136"/>
    </source>
</evidence>
<evidence type="ECO:0000256" key="5">
    <source>
        <dbReference type="ARBA" id="ARBA00022989"/>
    </source>
</evidence>
<evidence type="ECO:0000256" key="7">
    <source>
        <dbReference type="ARBA" id="ARBA00033993"/>
    </source>
</evidence>
<dbReference type="Pfam" id="PF03253">
    <property type="entry name" value="UT"/>
    <property type="match status" value="1"/>
</dbReference>
<dbReference type="PANTHER" id="PTHR10464">
    <property type="entry name" value="UREA TRANSPORTER"/>
    <property type="match status" value="1"/>
</dbReference>
<evidence type="ECO:0000256" key="2">
    <source>
        <dbReference type="ARBA" id="ARBA00005914"/>
    </source>
</evidence>
<evidence type="ECO:0000256" key="1">
    <source>
        <dbReference type="ARBA" id="ARBA00004651"/>
    </source>
</evidence>
<protein>
    <submittedName>
        <fullName evidence="8">Urea transporter 2</fullName>
    </submittedName>
</protein>
<dbReference type="Proteomes" id="UP000299084">
    <property type="component" value="Unassembled WGS sequence"/>
</dbReference>
<dbReference type="AlphaFoldDB" id="A0A5N4CBP3"/>
<evidence type="ECO:0000313" key="8">
    <source>
        <dbReference type="EMBL" id="KAB1256335.1"/>
    </source>
</evidence>
<gene>
    <name evidence="8" type="ORF">Cadr_000027742</name>
</gene>
<evidence type="ECO:0000256" key="4">
    <source>
        <dbReference type="ARBA" id="ARBA00022692"/>
    </source>
</evidence>
<dbReference type="InterPro" id="IPR029020">
    <property type="entry name" value="Ammonium/urea_transptr"/>
</dbReference>
<sequence>MPFNIAGPCTWRPQAHNLLFPTDTCADISSVPNITWSEVQVPLVEVTYLKHNWKPVAKRQVRLEGLDRSFPATDQVYLFAPISLVFLLDLQLLRAIPVGGKVRAGDNPWTGGLFLIALFDRTPLGGARGRSAIAAGLHGYNGVLVGLLMAVFSDKGDYYWWLLLPVILMSMTW</sequence>
<comment type="caution">
    <text evidence="8">The sequence shown here is derived from an EMBL/GenBank/DDBJ whole genome shotgun (WGS) entry which is preliminary data.</text>
</comment>
<dbReference type="PANTHER" id="PTHR10464:SF4">
    <property type="entry name" value="UREA TRANSPORTER"/>
    <property type="match status" value="1"/>
</dbReference>
<comment type="subcellular location">
    <subcellularLocation>
        <location evidence="1">Cell membrane</location>
        <topology evidence="1">Multi-pass membrane protein</topology>
    </subcellularLocation>
</comment>
<keyword evidence="4" id="KW-0812">Transmembrane</keyword>
<evidence type="ECO:0000313" key="9">
    <source>
        <dbReference type="Proteomes" id="UP000299084"/>
    </source>
</evidence>